<evidence type="ECO:0000313" key="4">
    <source>
        <dbReference type="Proteomes" id="UP001383192"/>
    </source>
</evidence>
<dbReference type="InterPro" id="IPR029476">
    <property type="entry name" value="DNase_NucA_NucB"/>
</dbReference>
<reference evidence="3 4" key="1">
    <citation type="submission" date="2024-01" db="EMBL/GenBank/DDBJ databases">
        <title>A draft genome for a cacao thread blight-causing isolate of Paramarasmius palmivorus.</title>
        <authorList>
            <person name="Baruah I.K."/>
            <person name="Bukari Y."/>
            <person name="Amoako-Attah I."/>
            <person name="Meinhardt L.W."/>
            <person name="Bailey B.A."/>
            <person name="Cohen S.P."/>
        </authorList>
    </citation>
    <scope>NUCLEOTIDE SEQUENCE [LARGE SCALE GENOMIC DNA]</scope>
    <source>
        <strain evidence="3 4">GH-12</strain>
    </source>
</reference>
<feature type="chain" id="PRO_5043990332" description="Deoxyribonuclease NucA/NucB domain-containing protein" evidence="1">
    <location>
        <begin position="22"/>
        <end position="279"/>
    </location>
</feature>
<evidence type="ECO:0000313" key="3">
    <source>
        <dbReference type="EMBL" id="KAK7032258.1"/>
    </source>
</evidence>
<keyword evidence="4" id="KW-1185">Reference proteome</keyword>
<feature type="signal peptide" evidence="1">
    <location>
        <begin position="1"/>
        <end position="21"/>
    </location>
</feature>
<keyword evidence="1" id="KW-0732">Signal</keyword>
<evidence type="ECO:0000259" key="2">
    <source>
        <dbReference type="Pfam" id="PF14040"/>
    </source>
</evidence>
<accession>A0AAW0BZB2</accession>
<sequence length="279" mass="30209">MIANRLQILAGVAYLIVAVSGAQVTFDCNNIPETCNNMCFAANRGVYFQMHFDPNTNNRAGRRQAAGCLPNPNRCQNNPPAPDRITCDEYPFASTHGTGNGGWYSGTGATTRCVSRNECNSQGGTLSAFYQSFNRVDQTPVDVIVTGYSNTVAPFCNNGGMASDGQFATGGAPPNRRDSVVDGFGTGVEPPYKRAENVTMYEYKTAAGRTVRSLKGEVEIGTEIFVPNPNWQNNSKVKRMLMRRQDDDDGCTGSRAQIEAASLLDSSELGETDTIVERL</sequence>
<feature type="domain" description="Deoxyribonuclease NucA/NucB" evidence="2">
    <location>
        <begin position="38"/>
        <end position="142"/>
    </location>
</feature>
<dbReference type="Proteomes" id="UP001383192">
    <property type="component" value="Unassembled WGS sequence"/>
</dbReference>
<dbReference type="AlphaFoldDB" id="A0AAW0BZB2"/>
<evidence type="ECO:0000256" key="1">
    <source>
        <dbReference type="SAM" id="SignalP"/>
    </source>
</evidence>
<proteinExistence type="predicted"/>
<gene>
    <name evidence="3" type="ORF">VNI00_013217</name>
</gene>
<dbReference type="EMBL" id="JAYKXP010000066">
    <property type="protein sequence ID" value="KAK7032258.1"/>
    <property type="molecule type" value="Genomic_DNA"/>
</dbReference>
<name>A0AAW0BZB2_9AGAR</name>
<protein>
    <recommendedName>
        <fullName evidence="2">Deoxyribonuclease NucA/NucB domain-containing protein</fullName>
    </recommendedName>
</protein>
<organism evidence="3 4">
    <name type="scientific">Paramarasmius palmivorus</name>
    <dbReference type="NCBI Taxonomy" id="297713"/>
    <lineage>
        <taxon>Eukaryota</taxon>
        <taxon>Fungi</taxon>
        <taxon>Dikarya</taxon>
        <taxon>Basidiomycota</taxon>
        <taxon>Agaricomycotina</taxon>
        <taxon>Agaricomycetes</taxon>
        <taxon>Agaricomycetidae</taxon>
        <taxon>Agaricales</taxon>
        <taxon>Marasmiineae</taxon>
        <taxon>Marasmiaceae</taxon>
        <taxon>Paramarasmius</taxon>
    </lineage>
</organism>
<comment type="caution">
    <text evidence="3">The sequence shown here is derived from an EMBL/GenBank/DDBJ whole genome shotgun (WGS) entry which is preliminary data.</text>
</comment>
<dbReference type="Pfam" id="PF14040">
    <property type="entry name" value="DNase_NucA_NucB"/>
    <property type="match status" value="1"/>
</dbReference>